<comment type="caution">
    <text evidence="2">The sequence shown here is derived from an EMBL/GenBank/DDBJ whole genome shotgun (WGS) entry which is preliminary data.</text>
</comment>
<organism evidence="2 3">
    <name type="scientific">Streptomyces umbrinus</name>
    <dbReference type="NCBI Taxonomy" id="67370"/>
    <lineage>
        <taxon>Bacteria</taxon>
        <taxon>Bacillati</taxon>
        <taxon>Actinomycetota</taxon>
        <taxon>Actinomycetes</taxon>
        <taxon>Kitasatosporales</taxon>
        <taxon>Streptomycetaceae</taxon>
        <taxon>Streptomyces</taxon>
        <taxon>Streptomyces phaeochromogenes group</taxon>
    </lineage>
</organism>
<protein>
    <submittedName>
        <fullName evidence="2">Uncharacterized protein</fullName>
    </submittedName>
</protein>
<dbReference type="Proteomes" id="UP001230328">
    <property type="component" value="Unassembled WGS sequence"/>
</dbReference>
<accession>A0ABU0SLA8</accession>
<evidence type="ECO:0000313" key="2">
    <source>
        <dbReference type="EMBL" id="MDQ1024222.1"/>
    </source>
</evidence>
<keyword evidence="3" id="KW-1185">Reference proteome</keyword>
<sequence length="230" mass="25294">MGFGSGATERAGNAQQVDVRPGVEAYAMERGGLRGAAAGHGSRRHVRHLRPSGPADLGSGRPRVRGPSIGHRLVVNEHNSTAVPFLPATKSSCCHGWREFLFLRPPGVPVRTLLITRCEAGLVVRRPDAQLLRRRLDGHAERINTDGDGHDCQRPSCGDSPFVRSSAPARWQATLPPRRGAPGDDRVPPERRGKRGLASREPRRQDRWELSRNGLTRRLHIDLSRVSSAY</sequence>
<feature type="region of interest" description="Disordered" evidence="1">
    <location>
        <begin position="35"/>
        <end position="63"/>
    </location>
</feature>
<feature type="compositionally biased region" description="Basic and acidic residues" evidence="1">
    <location>
        <begin position="181"/>
        <end position="191"/>
    </location>
</feature>
<feature type="compositionally biased region" description="Basic residues" evidence="1">
    <location>
        <begin position="41"/>
        <end position="50"/>
    </location>
</feature>
<gene>
    <name evidence="2" type="ORF">QF035_001804</name>
</gene>
<reference evidence="2 3" key="1">
    <citation type="submission" date="2023-07" db="EMBL/GenBank/DDBJ databases">
        <title>Comparative genomics of wheat-associated soil bacteria to identify genetic determinants of phenazine resistance.</title>
        <authorList>
            <person name="Mouncey N."/>
        </authorList>
    </citation>
    <scope>NUCLEOTIDE SEQUENCE [LARGE SCALE GENOMIC DNA]</scope>
    <source>
        <strain evidence="2 3">V2I4</strain>
    </source>
</reference>
<evidence type="ECO:0000256" key="1">
    <source>
        <dbReference type="SAM" id="MobiDB-lite"/>
    </source>
</evidence>
<feature type="region of interest" description="Disordered" evidence="1">
    <location>
        <begin position="141"/>
        <end position="205"/>
    </location>
</feature>
<evidence type="ECO:0000313" key="3">
    <source>
        <dbReference type="Proteomes" id="UP001230328"/>
    </source>
</evidence>
<name>A0ABU0SLA8_9ACTN</name>
<proteinExistence type="predicted"/>
<dbReference type="EMBL" id="JAUSZI010000002">
    <property type="protein sequence ID" value="MDQ1024222.1"/>
    <property type="molecule type" value="Genomic_DNA"/>
</dbReference>
<feature type="compositionally biased region" description="Basic and acidic residues" evidence="1">
    <location>
        <begin position="141"/>
        <end position="153"/>
    </location>
</feature>